<keyword evidence="1" id="KW-0539">Nucleus</keyword>
<protein>
    <recommendedName>
        <fullName evidence="2">Homeobox domain-containing protein</fullName>
    </recommendedName>
</protein>
<accession>A0A815BNH2</accession>
<evidence type="ECO:0000256" key="1">
    <source>
        <dbReference type="RuleBase" id="RU000682"/>
    </source>
</evidence>
<dbReference type="SUPFAM" id="SSF46689">
    <property type="entry name" value="Homeodomain-like"/>
    <property type="match status" value="1"/>
</dbReference>
<evidence type="ECO:0000313" key="3">
    <source>
        <dbReference type="EMBL" id="CAF1274074.1"/>
    </source>
</evidence>
<keyword evidence="1" id="KW-0371">Homeobox</keyword>
<organism evidence="3 4">
    <name type="scientific">Adineta steineri</name>
    <dbReference type="NCBI Taxonomy" id="433720"/>
    <lineage>
        <taxon>Eukaryota</taxon>
        <taxon>Metazoa</taxon>
        <taxon>Spiralia</taxon>
        <taxon>Gnathifera</taxon>
        <taxon>Rotifera</taxon>
        <taxon>Eurotatoria</taxon>
        <taxon>Bdelloidea</taxon>
        <taxon>Adinetida</taxon>
        <taxon>Adinetidae</taxon>
        <taxon>Adineta</taxon>
    </lineage>
</organism>
<comment type="caution">
    <text evidence="3">The sequence shown here is derived from an EMBL/GenBank/DDBJ whole genome shotgun (WGS) entry which is preliminary data.</text>
</comment>
<dbReference type="Pfam" id="PF00046">
    <property type="entry name" value="Homeodomain"/>
    <property type="match status" value="1"/>
</dbReference>
<evidence type="ECO:0000259" key="2">
    <source>
        <dbReference type="Pfam" id="PF00046"/>
    </source>
</evidence>
<dbReference type="Gene3D" id="1.10.10.60">
    <property type="entry name" value="Homeodomain-like"/>
    <property type="match status" value="1"/>
</dbReference>
<dbReference type="InterPro" id="IPR009057">
    <property type="entry name" value="Homeodomain-like_sf"/>
</dbReference>
<dbReference type="GO" id="GO:0005634">
    <property type="term" value="C:nucleus"/>
    <property type="evidence" value="ECO:0007669"/>
    <property type="project" value="UniProtKB-SubCell"/>
</dbReference>
<gene>
    <name evidence="3" type="ORF">QVE165_LOCUS29761</name>
</gene>
<dbReference type="AlphaFoldDB" id="A0A815BNH2"/>
<keyword evidence="1" id="KW-0238">DNA-binding</keyword>
<dbReference type="CDD" id="cd00086">
    <property type="entry name" value="homeodomain"/>
    <property type="match status" value="1"/>
</dbReference>
<reference evidence="3" key="1">
    <citation type="submission" date="2021-02" db="EMBL/GenBank/DDBJ databases">
        <authorList>
            <person name="Nowell W R."/>
        </authorList>
    </citation>
    <scope>NUCLEOTIDE SEQUENCE</scope>
</reference>
<dbReference type="InterPro" id="IPR001356">
    <property type="entry name" value="HD"/>
</dbReference>
<name>A0A815BNH2_9BILA</name>
<dbReference type="EMBL" id="CAJNOM010000241">
    <property type="protein sequence ID" value="CAF1274074.1"/>
    <property type="molecule type" value="Genomic_DNA"/>
</dbReference>
<comment type="subcellular location">
    <subcellularLocation>
        <location evidence="1">Nucleus</location>
    </subcellularLocation>
</comment>
<evidence type="ECO:0000313" key="4">
    <source>
        <dbReference type="Proteomes" id="UP000663832"/>
    </source>
</evidence>
<dbReference type="OrthoDB" id="10023473at2759"/>
<sequence>MVDYYWSWDFLAECAAKLIKLEQNFTNEQLQYLREYYTMNHFPEQIQMQEIANQWHIDDFDFYMNVSDWFFCRRMAHQEFIQRRDVVAKTAA</sequence>
<dbReference type="Proteomes" id="UP000663832">
    <property type="component" value="Unassembled WGS sequence"/>
</dbReference>
<dbReference type="GO" id="GO:0003677">
    <property type="term" value="F:DNA binding"/>
    <property type="evidence" value="ECO:0007669"/>
    <property type="project" value="UniProtKB-KW"/>
</dbReference>
<feature type="domain" description="Homeobox" evidence="2">
    <location>
        <begin position="23"/>
        <end position="77"/>
    </location>
</feature>
<proteinExistence type="predicted"/>
<keyword evidence="4" id="KW-1185">Reference proteome</keyword>